<dbReference type="AlphaFoldDB" id="A0A1I3U4J7"/>
<sequence>MKKIFLFLGCALLLTSSVSAQNSAKAKALLDEVTAKVNSYQNIAIDFNFEMRNAMGDLQQESKGNVIIAKNNYELNFMGVKKISDGKKIYTISSEDEEVTISNFNANDPESLLPSELLTFYKKGYEYHWDIVQNVKGRKIQYIKLKPTNSKSELKEVLLGIDSQTKNIYNKIDIAKNGTKSILTVNSFKTNQTISKNHFTFTESMYPNYYINKLD</sequence>
<accession>A0A1I3U4J7</accession>
<reference evidence="4" key="1">
    <citation type="submission" date="2016-10" db="EMBL/GenBank/DDBJ databases">
        <authorList>
            <person name="Varghese N."/>
            <person name="Submissions S."/>
        </authorList>
    </citation>
    <scope>NUCLEOTIDE SEQUENCE [LARGE SCALE GENOMIC DNA]</scope>
    <source>
        <strain evidence="4">DSM 26542</strain>
    </source>
</reference>
<feature type="signal peptide" evidence="2">
    <location>
        <begin position="1"/>
        <end position="20"/>
    </location>
</feature>
<dbReference type="EMBL" id="FORU01000016">
    <property type="protein sequence ID" value="SFJ77940.1"/>
    <property type="molecule type" value="Genomic_DNA"/>
</dbReference>
<gene>
    <name evidence="3" type="ORF">SAMN04487893_11610</name>
</gene>
<dbReference type="SUPFAM" id="SSF89392">
    <property type="entry name" value="Prokaryotic lipoproteins and lipoprotein localization factors"/>
    <property type="match status" value="1"/>
</dbReference>
<name>A0A1I3U4J7_9FLAO</name>
<organism evidence="3 4">
    <name type="scientific">Myroides guanonis</name>
    <dbReference type="NCBI Taxonomy" id="1150112"/>
    <lineage>
        <taxon>Bacteria</taxon>
        <taxon>Pseudomonadati</taxon>
        <taxon>Bacteroidota</taxon>
        <taxon>Flavobacteriia</taxon>
        <taxon>Flavobacteriales</taxon>
        <taxon>Flavobacteriaceae</taxon>
        <taxon>Myroides</taxon>
    </lineage>
</organism>
<dbReference type="Proteomes" id="UP000243887">
    <property type="component" value="Unassembled WGS sequence"/>
</dbReference>
<protein>
    <submittedName>
        <fullName evidence="3">Outer membrane lipoprotein-sorting protein</fullName>
    </submittedName>
</protein>
<dbReference type="InterPro" id="IPR004564">
    <property type="entry name" value="OM_lipoprot_carrier_LolA-like"/>
</dbReference>
<keyword evidence="4" id="KW-1185">Reference proteome</keyword>
<dbReference type="RefSeq" id="WP_090680747.1">
    <property type="nucleotide sequence ID" value="NZ_FORU01000016.1"/>
</dbReference>
<dbReference type="CDD" id="cd16325">
    <property type="entry name" value="LolA"/>
    <property type="match status" value="1"/>
</dbReference>
<proteinExistence type="predicted"/>
<dbReference type="STRING" id="1150112.SAMN04487893_11610"/>
<dbReference type="Pfam" id="PF03548">
    <property type="entry name" value="LolA"/>
    <property type="match status" value="1"/>
</dbReference>
<keyword evidence="1 2" id="KW-0732">Signal</keyword>
<dbReference type="OrthoDB" id="1491557at2"/>
<evidence type="ECO:0000256" key="2">
    <source>
        <dbReference type="SAM" id="SignalP"/>
    </source>
</evidence>
<evidence type="ECO:0000256" key="1">
    <source>
        <dbReference type="ARBA" id="ARBA00022729"/>
    </source>
</evidence>
<evidence type="ECO:0000313" key="4">
    <source>
        <dbReference type="Proteomes" id="UP000243887"/>
    </source>
</evidence>
<keyword evidence="3" id="KW-0449">Lipoprotein</keyword>
<feature type="chain" id="PRO_5017458843" evidence="2">
    <location>
        <begin position="21"/>
        <end position="215"/>
    </location>
</feature>
<dbReference type="InterPro" id="IPR029046">
    <property type="entry name" value="LolA/LolB/LppX"/>
</dbReference>
<evidence type="ECO:0000313" key="3">
    <source>
        <dbReference type="EMBL" id="SFJ77940.1"/>
    </source>
</evidence>
<dbReference type="Gene3D" id="2.50.20.10">
    <property type="entry name" value="Lipoprotein localisation LolA/LolB/LppX"/>
    <property type="match status" value="1"/>
</dbReference>